<sequence length="163" mass="18116">MHPHAPPHSYLVAVRLSNRSHVTSLRGADHMICAPCVLIILHVPAYVPAPSVHLQPILGSHKIPTTFGCIATLYEGPGTSQGLATHHMTTQEVAKTFRTVSPLENTRIVHTTNDRRDMLDTYRSRREAFAREYTLGLRSCTSHPNMTLRVGEYVASVQIPSRD</sequence>
<dbReference type="Proteomes" id="UP000054144">
    <property type="component" value="Unassembled WGS sequence"/>
</dbReference>
<accession>A0A0D7A255</accession>
<dbReference type="EMBL" id="KN882062">
    <property type="protein sequence ID" value="KIY45122.1"/>
    <property type="molecule type" value="Genomic_DNA"/>
</dbReference>
<dbReference type="AlphaFoldDB" id="A0A0D7A255"/>
<proteinExistence type="predicted"/>
<name>A0A0D7A255_9AGAR</name>
<reference evidence="1 2" key="1">
    <citation type="journal article" date="2015" name="Fungal Genet. Biol.">
        <title>Evolution of novel wood decay mechanisms in Agaricales revealed by the genome sequences of Fistulina hepatica and Cylindrobasidium torrendii.</title>
        <authorList>
            <person name="Floudas D."/>
            <person name="Held B.W."/>
            <person name="Riley R."/>
            <person name="Nagy L.G."/>
            <person name="Koehler G."/>
            <person name="Ransdell A.S."/>
            <person name="Younus H."/>
            <person name="Chow J."/>
            <person name="Chiniquy J."/>
            <person name="Lipzen A."/>
            <person name="Tritt A."/>
            <person name="Sun H."/>
            <person name="Haridas S."/>
            <person name="LaButti K."/>
            <person name="Ohm R.A."/>
            <person name="Kues U."/>
            <person name="Blanchette R.A."/>
            <person name="Grigoriev I.V."/>
            <person name="Minto R.E."/>
            <person name="Hibbett D.S."/>
        </authorList>
    </citation>
    <scope>NUCLEOTIDE SEQUENCE [LARGE SCALE GENOMIC DNA]</scope>
    <source>
        <strain evidence="1 2">ATCC 64428</strain>
    </source>
</reference>
<evidence type="ECO:0000313" key="1">
    <source>
        <dbReference type="EMBL" id="KIY45122.1"/>
    </source>
</evidence>
<evidence type="ECO:0000313" key="2">
    <source>
        <dbReference type="Proteomes" id="UP000054144"/>
    </source>
</evidence>
<gene>
    <name evidence="1" type="ORF">FISHEDRAFT_76970</name>
</gene>
<organism evidence="1 2">
    <name type="scientific">Fistulina hepatica ATCC 64428</name>
    <dbReference type="NCBI Taxonomy" id="1128425"/>
    <lineage>
        <taxon>Eukaryota</taxon>
        <taxon>Fungi</taxon>
        <taxon>Dikarya</taxon>
        <taxon>Basidiomycota</taxon>
        <taxon>Agaricomycotina</taxon>
        <taxon>Agaricomycetes</taxon>
        <taxon>Agaricomycetidae</taxon>
        <taxon>Agaricales</taxon>
        <taxon>Fistulinaceae</taxon>
        <taxon>Fistulina</taxon>
    </lineage>
</organism>
<protein>
    <submittedName>
        <fullName evidence="1">Uncharacterized protein</fullName>
    </submittedName>
</protein>
<keyword evidence="2" id="KW-1185">Reference proteome</keyword>